<dbReference type="AlphaFoldDB" id="A0A913Z706"/>
<protein>
    <submittedName>
        <fullName evidence="1">Uncharacterized protein</fullName>
    </submittedName>
</protein>
<evidence type="ECO:0000313" key="1">
    <source>
        <dbReference type="EnsemblMetazoa" id="XP_038046610.1"/>
    </source>
</evidence>
<organism evidence="1 2">
    <name type="scientific">Patiria miniata</name>
    <name type="common">Bat star</name>
    <name type="synonym">Asterina miniata</name>
    <dbReference type="NCBI Taxonomy" id="46514"/>
    <lineage>
        <taxon>Eukaryota</taxon>
        <taxon>Metazoa</taxon>
        <taxon>Echinodermata</taxon>
        <taxon>Eleutherozoa</taxon>
        <taxon>Asterozoa</taxon>
        <taxon>Asteroidea</taxon>
        <taxon>Valvatacea</taxon>
        <taxon>Valvatida</taxon>
        <taxon>Asterinidae</taxon>
        <taxon>Patiria</taxon>
    </lineage>
</organism>
<name>A0A913Z706_PATMI</name>
<keyword evidence="2" id="KW-1185">Reference proteome</keyword>
<sequence length="165" mass="18008">MEILRKRTHIHCECQNNVGSGVMHKRMPAPEHMQFHDVGLMSMMSAPDDNIFGRQQKRKCNGVSSYIPQADHAKERIGMLDTCLPPSGLAASVGNETVAMVTDSDAASYHSHNIPAQSMHHARHIMTSAGDATNSSVSLQAQNQARKVCQRCLSGEPGHITHIVS</sequence>
<proteinExistence type="predicted"/>
<evidence type="ECO:0000313" key="2">
    <source>
        <dbReference type="Proteomes" id="UP000887568"/>
    </source>
</evidence>
<dbReference type="OrthoDB" id="5955292at2759"/>
<dbReference type="GeneID" id="119720826"/>
<dbReference type="EnsemblMetazoa" id="XM_038190682.1">
    <property type="protein sequence ID" value="XP_038046610.1"/>
    <property type="gene ID" value="LOC119720826"/>
</dbReference>
<dbReference type="OMA" id="SHYLCEC"/>
<reference evidence="1" key="1">
    <citation type="submission" date="2022-11" db="UniProtKB">
        <authorList>
            <consortium name="EnsemblMetazoa"/>
        </authorList>
    </citation>
    <scope>IDENTIFICATION</scope>
</reference>
<dbReference type="RefSeq" id="XP_038046610.1">
    <property type="nucleotide sequence ID" value="XM_038190682.1"/>
</dbReference>
<dbReference type="Proteomes" id="UP000887568">
    <property type="component" value="Unplaced"/>
</dbReference>
<accession>A0A913Z706</accession>